<evidence type="ECO:0000313" key="2">
    <source>
        <dbReference type="Proteomes" id="UP000410492"/>
    </source>
</evidence>
<accession>A0A653C6I9</accession>
<keyword evidence="2" id="KW-1185">Reference proteome</keyword>
<dbReference type="EMBL" id="CAACVG010007057">
    <property type="protein sequence ID" value="VEN43406.1"/>
    <property type="molecule type" value="Genomic_DNA"/>
</dbReference>
<dbReference type="AlphaFoldDB" id="A0A653C6I9"/>
<organism evidence="1 2">
    <name type="scientific">Callosobruchus maculatus</name>
    <name type="common">Southern cowpea weevil</name>
    <name type="synonym">Pulse bruchid</name>
    <dbReference type="NCBI Taxonomy" id="64391"/>
    <lineage>
        <taxon>Eukaryota</taxon>
        <taxon>Metazoa</taxon>
        <taxon>Ecdysozoa</taxon>
        <taxon>Arthropoda</taxon>
        <taxon>Hexapoda</taxon>
        <taxon>Insecta</taxon>
        <taxon>Pterygota</taxon>
        <taxon>Neoptera</taxon>
        <taxon>Endopterygota</taxon>
        <taxon>Coleoptera</taxon>
        <taxon>Polyphaga</taxon>
        <taxon>Cucujiformia</taxon>
        <taxon>Chrysomeloidea</taxon>
        <taxon>Chrysomelidae</taxon>
        <taxon>Bruchinae</taxon>
        <taxon>Bruchini</taxon>
        <taxon>Callosobruchus</taxon>
    </lineage>
</organism>
<protein>
    <submittedName>
        <fullName evidence="1">Uncharacterized protein</fullName>
    </submittedName>
</protein>
<name>A0A653C6I9_CALMS</name>
<sequence>ITYCTNYFVLPFEAGGHWIVFHSYKAGKSSTGVLQMINMWLHHDVVTKNVRKTKFIPIP</sequence>
<proteinExistence type="predicted"/>
<feature type="non-terminal residue" evidence="1">
    <location>
        <position position="1"/>
    </location>
</feature>
<gene>
    <name evidence="1" type="ORF">CALMAC_LOCUS6559</name>
</gene>
<evidence type="ECO:0000313" key="1">
    <source>
        <dbReference type="EMBL" id="VEN43406.1"/>
    </source>
</evidence>
<dbReference type="Proteomes" id="UP000410492">
    <property type="component" value="Unassembled WGS sequence"/>
</dbReference>
<reference evidence="1 2" key="1">
    <citation type="submission" date="2019-01" db="EMBL/GenBank/DDBJ databases">
        <authorList>
            <person name="Sayadi A."/>
        </authorList>
    </citation>
    <scope>NUCLEOTIDE SEQUENCE [LARGE SCALE GENOMIC DNA]</scope>
</reference>